<reference evidence="1" key="1">
    <citation type="submission" date="2020-08" db="EMBL/GenBank/DDBJ databases">
        <authorList>
            <person name="Hu Y."/>
            <person name="Nguyen S.V."/>
            <person name="Li F."/>
            <person name="Fanning S."/>
        </authorList>
    </citation>
    <scope>NUCLEOTIDE SEQUENCE</scope>
    <source>
        <strain evidence="1">SYSU D8009</strain>
    </source>
</reference>
<sequence>MIPALYRTDWSVLSTLLRLAQREGWWVEFTADHILVRSRRCGLGVVMLPARLLRQAREHGWQRVVRPDEITLRHPAVRQGVTLRLAAE</sequence>
<comment type="caution">
    <text evidence="1">The sequence shown here is derived from an EMBL/GenBank/DDBJ whole genome shotgun (WGS) entry which is preliminary data.</text>
</comment>
<dbReference type="RefSeq" id="WP_186772197.1">
    <property type="nucleotide sequence ID" value="NZ_JACOMF010000028.1"/>
</dbReference>
<gene>
    <name evidence="1" type="ORF">H7965_19190</name>
</gene>
<evidence type="ECO:0000313" key="2">
    <source>
        <dbReference type="Proteomes" id="UP000600101"/>
    </source>
</evidence>
<dbReference type="AlphaFoldDB" id="A0A9X0R278"/>
<accession>A0A9X0R278</accession>
<proteinExistence type="predicted"/>
<organism evidence="1 2">
    <name type="scientific">Siccirubricoccus deserti</name>
    <dbReference type="NCBI Taxonomy" id="2013562"/>
    <lineage>
        <taxon>Bacteria</taxon>
        <taxon>Pseudomonadati</taxon>
        <taxon>Pseudomonadota</taxon>
        <taxon>Alphaproteobacteria</taxon>
        <taxon>Acetobacterales</taxon>
        <taxon>Roseomonadaceae</taxon>
        <taxon>Siccirubricoccus</taxon>
    </lineage>
</organism>
<dbReference type="EMBL" id="JACOMF010000028">
    <property type="protein sequence ID" value="MBC4017438.1"/>
    <property type="molecule type" value="Genomic_DNA"/>
</dbReference>
<protein>
    <submittedName>
        <fullName evidence="1">Uncharacterized protein</fullName>
    </submittedName>
</protein>
<name>A0A9X0R278_9PROT</name>
<keyword evidence="2" id="KW-1185">Reference proteome</keyword>
<dbReference type="Proteomes" id="UP000600101">
    <property type="component" value="Unassembled WGS sequence"/>
</dbReference>
<evidence type="ECO:0000313" key="1">
    <source>
        <dbReference type="EMBL" id="MBC4017438.1"/>
    </source>
</evidence>